<evidence type="ECO:0000313" key="2">
    <source>
        <dbReference type="Proteomes" id="UP000297975"/>
    </source>
</evidence>
<keyword evidence="2" id="KW-1185">Reference proteome</keyword>
<dbReference type="Pfam" id="PF10604">
    <property type="entry name" value="Polyketide_cyc2"/>
    <property type="match status" value="1"/>
</dbReference>
<evidence type="ECO:0000313" key="1">
    <source>
        <dbReference type="EMBL" id="TFB19622.1"/>
    </source>
</evidence>
<dbReference type="InterPro" id="IPR023393">
    <property type="entry name" value="START-like_dom_sf"/>
</dbReference>
<dbReference type="RefSeq" id="WP_134340420.1">
    <property type="nucleotide sequence ID" value="NZ_SOPW01000010.1"/>
</dbReference>
<accession>A0A4Y8IIW0</accession>
<dbReference type="OrthoDB" id="1903764at2"/>
<name>A0A4Y8IIW0_9BACI</name>
<gene>
    <name evidence="1" type="ORF">E3U55_10735</name>
</gene>
<proteinExistence type="predicted"/>
<dbReference type="EMBL" id="SOPW01000010">
    <property type="protein sequence ID" value="TFB19622.1"/>
    <property type="molecule type" value="Genomic_DNA"/>
</dbReference>
<dbReference type="Proteomes" id="UP000297975">
    <property type="component" value="Unassembled WGS sequence"/>
</dbReference>
<comment type="caution">
    <text evidence="1">The sequence shown here is derived from an EMBL/GenBank/DDBJ whole genome shotgun (WGS) entry which is preliminary data.</text>
</comment>
<reference evidence="1 2" key="1">
    <citation type="submission" date="2019-03" db="EMBL/GenBank/DDBJ databases">
        <authorList>
            <person name="He R.-H."/>
        </authorList>
    </citation>
    <scope>NUCLEOTIDE SEQUENCE [LARGE SCALE GENOMIC DNA]</scope>
    <source>
        <strain evidence="2">SH 714</strain>
    </source>
</reference>
<dbReference type="InterPro" id="IPR019587">
    <property type="entry name" value="Polyketide_cyclase/dehydratase"/>
</dbReference>
<sequence>MAFKRDVHIEAPAELVFRVLTTYEYAPKVLNHIEDVEVIGEHIEVGTKIKEKRNINKTLVENTLEVTEYKPNKKFATHSEQNGIDLIYEYTLSEVEGGTDINFEGKIKPKGLRNKLYKPLIGMLIKKEDGDHLQQLREYIKRNYNDEMTRD</sequence>
<protein>
    <recommendedName>
        <fullName evidence="3">DUF3284 domain-containing protein</fullName>
    </recommendedName>
</protein>
<dbReference type="AlphaFoldDB" id="A0A4Y8IIW0"/>
<dbReference type="SUPFAM" id="SSF55961">
    <property type="entry name" value="Bet v1-like"/>
    <property type="match status" value="1"/>
</dbReference>
<dbReference type="Gene3D" id="3.30.530.20">
    <property type="match status" value="1"/>
</dbReference>
<evidence type="ECO:0008006" key="3">
    <source>
        <dbReference type="Google" id="ProtNLM"/>
    </source>
</evidence>
<organism evidence="1 2">
    <name type="scientific">Filobacillus milosensis</name>
    <dbReference type="NCBI Taxonomy" id="94137"/>
    <lineage>
        <taxon>Bacteria</taxon>
        <taxon>Bacillati</taxon>
        <taxon>Bacillota</taxon>
        <taxon>Bacilli</taxon>
        <taxon>Bacillales</taxon>
        <taxon>Bacillaceae</taxon>
        <taxon>Filobacillus</taxon>
    </lineage>
</organism>